<dbReference type="GO" id="GO:0046983">
    <property type="term" value="F:protein dimerization activity"/>
    <property type="evidence" value="ECO:0007669"/>
    <property type="project" value="InterPro"/>
</dbReference>
<evidence type="ECO:0000313" key="4">
    <source>
        <dbReference type="Proteomes" id="UP001321760"/>
    </source>
</evidence>
<dbReference type="Pfam" id="PF00010">
    <property type="entry name" value="HLH"/>
    <property type="match status" value="1"/>
</dbReference>
<feature type="region of interest" description="Disordered" evidence="1">
    <location>
        <begin position="388"/>
        <end position="426"/>
    </location>
</feature>
<accession>A0AAV9GN24</accession>
<dbReference type="PANTHER" id="PTHR47336">
    <property type="entry name" value="TRANSCRIPTION FACTOR HMS1-RELATED"/>
    <property type="match status" value="1"/>
</dbReference>
<reference evidence="3" key="2">
    <citation type="submission" date="2023-05" db="EMBL/GenBank/DDBJ databases">
        <authorList>
            <consortium name="Lawrence Berkeley National Laboratory"/>
            <person name="Steindorff A."/>
            <person name="Hensen N."/>
            <person name="Bonometti L."/>
            <person name="Westerberg I."/>
            <person name="Brannstrom I.O."/>
            <person name="Guillou S."/>
            <person name="Cros-Aarteil S."/>
            <person name="Calhoun S."/>
            <person name="Haridas S."/>
            <person name="Kuo A."/>
            <person name="Mondo S."/>
            <person name="Pangilinan J."/>
            <person name="Riley R."/>
            <person name="Labutti K."/>
            <person name="Andreopoulos B."/>
            <person name="Lipzen A."/>
            <person name="Chen C."/>
            <person name="Yanf M."/>
            <person name="Daum C."/>
            <person name="Ng V."/>
            <person name="Clum A."/>
            <person name="Ohm R."/>
            <person name="Martin F."/>
            <person name="Silar P."/>
            <person name="Natvig D."/>
            <person name="Lalanne C."/>
            <person name="Gautier V."/>
            <person name="Ament-Velasquez S.L."/>
            <person name="Kruys A."/>
            <person name="Hutchinson M.I."/>
            <person name="Powell A.J."/>
            <person name="Barry K."/>
            <person name="Miller A.N."/>
            <person name="Grigoriev I.V."/>
            <person name="Debuchy R."/>
            <person name="Gladieux P."/>
            <person name="Thoren M.H."/>
            <person name="Johannesson H."/>
        </authorList>
    </citation>
    <scope>NUCLEOTIDE SEQUENCE</scope>
    <source>
        <strain evidence="3">PSN243</strain>
    </source>
</reference>
<dbReference type="InterPro" id="IPR052099">
    <property type="entry name" value="Regulatory_TF_Diverse"/>
</dbReference>
<feature type="region of interest" description="Disordered" evidence="1">
    <location>
        <begin position="204"/>
        <end position="324"/>
    </location>
</feature>
<reference evidence="3" key="1">
    <citation type="journal article" date="2023" name="Mol. Phylogenet. Evol.">
        <title>Genome-scale phylogeny and comparative genomics of the fungal order Sordariales.</title>
        <authorList>
            <person name="Hensen N."/>
            <person name="Bonometti L."/>
            <person name="Westerberg I."/>
            <person name="Brannstrom I.O."/>
            <person name="Guillou S."/>
            <person name="Cros-Aarteil S."/>
            <person name="Calhoun S."/>
            <person name="Haridas S."/>
            <person name="Kuo A."/>
            <person name="Mondo S."/>
            <person name="Pangilinan J."/>
            <person name="Riley R."/>
            <person name="LaButti K."/>
            <person name="Andreopoulos B."/>
            <person name="Lipzen A."/>
            <person name="Chen C."/>
            <person name="Yan M."/>
            <person name="Daum C."/>
            <person name="Ng V."/>
            <person name="Clum A."/>
            <person name="Steindorff A."/>
            <person name="Ohm R.A."/>
            <person name="Martin F."/>
            <person name="Silar P."/>
            <person name="Natvig D.O."/>
            <person name="Lalanne C."/>
            <person name="Gautier V."/>
            <person name="Ament-Velasquez S.L."/>
            <person name="Kruys A."/>
            <person name="Hutchinson M.I."/>
            <person name="Powell A.J."/>
            <person name="Barry K."/>
            <person name="Miller A.N."/>
            <person name="Grigoriev I.V."/>
            <person name="Debuchy R."/>
            <person name="Gladieux P."/>
            <person name="Hiltunen Thoren M."/>
            <person name="Johannesson H."/>
        </authorList>
    </citation>
    <scope>NUCLEOTIDE SEQUENCE</scope>
    <source>
        <strain evidence="3">PSN243</strain>
    </source>
</reference>
<gene>
    <name evidence="3" type="ORF">QBC34DRAFT_102523</name>
</gene>
<keyword evidence="4" id="KW-1185">Reference proteome</keyword>
<organism evidence="3 4">
    <name type="scientific">Podospora aff. communis PSN243</name>
    <dbReference type="NCBI Taxonomy" id="3040156"/>
    <lineage>
        <taxon>Eukaryota</taxon>
        <taxon>Fungi</taxon>
        <taxon>Dikarya</taxon>
        <taxon>Ascomycota</taxon>
        <taxon>Pezizomycotina</taxon>
        <taxon>Sordariomycetes</taxon>
        <taxon>Sordariomycetidae</taxon>
        <taxon>Sordariales</taxon>
        <taxon>Podosporaceae</taxon>
        <taxon>Podospora</taxon>
    </lineage>
</organism>
<feature type="region of interest" description="Disordered" evidence="1">
    <location>
        <begin position="330"/>
        <end position="349"/>
    </location>
</feature>
<feature type="domain" description="BHLH" evidence="2">
    <location>
        <begin position="354"/>
        <end position="444"/>
    </location>
</feature>
<feature type="compositionally biased region" description="Basic and acidic residues" evidence="1">
    <location>
        <begin position="261"/>
        <end position="270"/>
    </location>
</feature>
<evidence type="ECO:0000259" key="2">
    <source>
        <dbReference type="PROSITE" id="PS50888"/>
    </source>
</evidence>
<dbReference type="AlphaFoldDB" id="A0AAV9GN24"/>
<protein>
    <recommendedName>
        <fullName evidence="2">BHLH domain-containing protein</fullName>
    </recommendedName>
</protein>
<dbReference type="EMBL" id="MU865941">
    <property type="protein sequence ID" value="KAK4448762.1"/>
    <property type="molecule type" value="Genomic_DNA"/>
</dbReference>
<proteinExistence type="predicted"/>
<dbReference type="SMART" id="SM00353">
    <property type="entry name" value="HLH"/>
    <property type="match status" value="1"/>
</dbReference>
<feature type="compositionally biased region" description="Low complexity" evidence="1">
    <location>
        <begin position="295"/>
        <end position="324"/>
    </location>
</feature>
<dbReference type="Proteomes" id="UP001321760">
    <property type="component" value="Unassembled WGS sequence"/>
</dbReference>
<feature type="compositionally biased region" description="Low complexity" evidence="1">
    <location>
        <begin position="389"/>
        <end position="401"/>
    </location>
</feature>
<dbReference type="PANTHER" id="PTHR47336:SF2">
    <property type="entry name" value="TRANSCRIPTION FACTOR HMS1-RELATED"/>
    <property type="match status" value="1"/>
</dbReference>
<feature type="compositionally biased region" description="Low complexity" evidence="1">
    <location>
        <begin position="234"/>
        <end position="260"/>
    </location>
</feature>
<dbReference type="InterPro" id="IPR036638">
    <property type="entry name" value="HLH_DNA-bd_sf"/>
</dbReference>
<evidence type="ECO:0000256" key="1">
    <source>
        <dbReference type="SAM" id="MobiDB-lite"/>
    </source>
</evidence>
<dbReference type="Gene3D" id="4.10.280.10">
    <property type="entry name" value="Helix-loop-helix DNA-binding domain"/>
    <property type="match status" value="1"/>
</dbReference>
<dbReference type="InterPro" id="IPR011598">
    <property type="entry name" value="bHLH_dom"/>
</dbReference>
<dbReference type="SUPFAM" id="SSF47459">
    <property type="entry name" value="HLH, helix-loop-helix DNA-binding domain"/>
    <property type="match status" value="1"/>
</dbReference>
<comment type="caution">
    <text evidence="3">The sequence shown here is derived from an EMBL/GenBank/DDBJ whole genome shotgun (WGS) entry which is preliminary data.</text>
</comment>
<sequence length="448" mass="47759">MDGRNGGHLIQPHHHGMAAPLQDAQPRNFRVLPWHHSGRFRGGSNLDFRPYESNPDANDCITAVDESSTVTLTQHGHDLARSNYMYQPTPDNYATTLQLSPFQHCADIHVADIHVVAGAYGGLASSPISLASTVDLDFPTSPFTCFHHHGLSHDGYSLGTGTSSENASLSSDGYNDLTVPCNSLSSTPAPSPALYSASLDAHPDLSQLHHPSTQPALAPAATDDPIHVPCRPNPSSDATTSSSSSPTTPPAAAATTTTTTTRDKFLRHTDPPPPTTTTTTTGPRLRKPKQRQPSSRRAASRATRDPSASSQQPSAFQAPNTHLNTITTTTTTTTTTSAPSSNLPLDPDHVSRLRARIKHNRVEKRYRSRLSDKFARLLSVLPADRFRTSAGSSCGGETASEGEGGGGGDASELSARKGGGNLNAAKSVTRAEVLDMAVRYIEEWQRLS</sequence>
<dbReference type="PROSITE" id="PS50888">
    <property type="entry name" value="BHLH"/>
    <property type="match status" value="1"/>
</dbReference>
<evidence type="ECO:0000313" key="3">
    <source>
        <dbReference type="EMBL" id="KAK4448762.1"/>
    </source>
</evidence>
<name>A0AAV9GN24_9PEZI</name>